<dbReference type="InterPro" id="IPR043148">
    <property type="entry name" value="TagF_C"/>
</dbReference>
<keyword evidence="1" id="KW-0472">Membrane</keyword>
<keyword evidence="1" id="KW-0812">Transmembrane</keyword>
<organism evidence="2 3">
    <name type="scientific">Candidatus Nealsonbacteria bacterium RIFCSPHIGHO2_01_FULL_43_31</name>
    <dbReference type="NCBI Taxonomy" id="1801665"/>
    <lineage>
        <taxon>Bacteria</taxon>
        <taxon>Candidatus Nealsoniibacteriota</taxon>
    </lineage>
</organism>
<dbReference type="EMBL" id="MHMA01000029">
    <property type="protein sequence ID" value="OGZ20031.1"/>
    <property type="molecule type" value="Genomic_DNA"/>
</dbReference>
<accession>A0A1G2E459</accession>
<feature type="transmembrane region" description="Helical" evidence="1">
    <location>
        <begin position="128"/>
        <end position="148"/>
    </location>
</feature>
<protein>
    <submittedName>
        <fullName evidence="2">Uncharacterized protein</fullName>
    </submittedName>
</protein>
<evidence type="ECO:0000256" key="1">
    <source>
        <dbReference type="SAM" id="Phobius"/>
    </source>
</evidence>
<dbReference type="Proteomes" id="UP000178721">
    <property type="component" value="Unassembled WGS sequence"/>
</dbReference>
<name>A0A1G2E459_9BACT</name>
<keyword evidence="1" id="KW-1133">Transmembrane helix</keyword>
<sequence length="553" mass="65633">MKEKTILIIFGKESPKKNKSWFDKFDKVLFSKELEDLITPGSVQEAYQLFCKLPKITDINYKGYQLWWVHHDDIYYQFCLPYTQYCKLLNYLKDFKEIHLYQPPFSSLFQYFLEANNCRCIIYKKRRFLPPFGILLQLFLSFLFLFWLKITKPKLLLETSDRFSGQDDFDFRYKFVYQELRERKISFVEFIRSLESWLIVLKHAWRRKRPVIYSAAIVGFVHYLAGLFGEKIFQPAGNPNEKFWFLASTHYLRNIRGTIWSIQAMKFIWQWVGAKSAIVPTAANRNFHEVLACKLAGIKTVGIQRGAIPKYYSITDFMPGFDGKNYLSVDKYGLWSEWWRNYFIKNSDAFKEEQLYVSGPMRPLEKEMSINEASHPADLLKVLFVSEGLAAFPEVMPYLLTLLETREFNMHIKFRPYRDGFELWLKEHQPEVYKNILEETRIFRGTMAEAINQCDIVVGSHSTAVLESLLQLKPFVFFQTQKWGDYYDLKSFDVQSCLLVENPIELINCIKKSPEISLEYLKQLRENFFGNPYQNGSKWVVDEAEKILWKNQE</sequence>
<comment type="caution">
    <text evidence="2">The sequence shown here is derived from an EMBL/GenBank/DDBJ whole genome shotgun (WGS) entry which is preliminary data.</text>
</comment>
<reference evidence="2 3" key="1">
    <citation type="journal article" date="2016" name="Nat. Commun.">
        <title>Thousands of microbial genomes shed light on interconnected biogeochemical processes in an aquifer system.</title>
        <authorList>
            <person name="Anantharaman K."/>
            <person name="Brown C.T."/>
            <person name="Hug L.A."/>
            <person name="Sharon I."/>
            <person name="Castelle C.J."/>
            <person name="Probst A.J."/>
            <person name="Thomas B.C."/>
            <person name="Singh A."/>
            <person name="Wilkins M.J."/>
            <person name="Karaoz U."/>
            <person name="Brodie E.L."/>
            <person name="Williams K.H."/>
            <person name="Hubbard S.S."/>
            <person name="Banfield J.F."/>
        </authorList>
    </citation>
    <scope>NUCLEOTIDE SEQUENCE [LARGE SCALE GENOMIC DNA]</scope>
</reference>
<evidence type="ECO:0000313" key="3">
    <source>
        <dbReference type="Proteomes" id="UP000178721"/>
    </source>
</evidence>
<proteinExistence type="predicted"/>
<gene>
    <name evidence="2" type="ORF">A2654_02340</name>
</gene>
<dbReference type="Gene3D" id="3.40.50.12580">
    <property type="match status" value="1"/>
</dbReference>
<evidence type="ECO:0000313" key="2">
    <source>
        <dbReference type="EMBL" id="OGZ20031.1"/>
    </source>
</evidence>
<dbReference type="AlphaFoldDB" id="A0A1G2E459"/>